<dbReference type="EMBL" id="CCFA01002745">
    <property type="protein sequence ID" value="CDS00551.1"/>
    <property type="molecule type" value="Genomic_DNA"/>
</dbReference>
<protein>
    <submittedName>
        <fullName evidence="2">Uncharacterized protein</fullName>
    </submittedName>
</protein>
<feature type="compositionally biased region" description="Low complexity" evidence="1">
    <location>
        <begin position="117"/>
        <end position="131"/>
    </location>
</feature>
<name>A0A0F7RUI0_9BASI</name>
<evidence type="ECO:0000256" key="1">
    <source>
        <dbReference type="SAM" id="MobiDB-lite"/>
    </source>
</evidence>
<sequence>MCSFLRCVDGLLFGQQALQLLRGADLPLWNLEELLSSGIQPTDFLVDAPRNSNPPTPAVSTRHAFESLYDLPNTHGRADGKSHINRLMESAANIGGSSQARAQTLPQELTSPGIQVSGASSSGTSSNSANTHPDSNSAGDAMHESSPQPWLLPEYIFHLPELDFNLRQTLL</sequence>
<dbReference type="Proteomes" id="UP000242770">
    <property type="component" value="Unassembled WGS sequence"/>
</dbReference>
<evidence type="ECO:0000313" key="2">
    <source>
        <dbReference type="EMBL" id="CDS00551.1"/>
    </source>
</evidence>
<dbReference type="AlphaFoldDB" id="A0A0F7RUI0"/>
<accession>A0A0F7RUI0</accession>
<gene>
    <name evidence="2" type="primary">SSCI45800.1</name>
</gene>
<keyword evidence="3" id="KW-1185">Reference proteome</keyword>
<reference evidence="3" key="1">
    <citation type="submission" date="2014-06" db="EMBL/GenBank/DDBJ databases">
        <authorList>
            <person name="Berkman P.J."/>
        </authorList>
    </citation>
    <scope>NUCLEOTIDE SEQUENCE [LARGE SCALE GENOMIC DNA]</scope>
</reference>
<organism evidence="2 3">
    <name type="scientific">Sporisorium scitamineum</name>
    <dbReference type="NCBI Taxonomy" id="49012"/>
    <lineage>
        <taxon>Eukaryota</taxon>
        <taxon>Fungi</taxon>
        <taxon>Dikarya</taxon>
        <taxon>Basidiomycota</taxon>
        <taxon>Ustilaginomycotina</taxon>
        <taxon>Ustilaginomycetes</taxon>
        <taxon>Ustilaginales</taxon>
        <taxon>Ustilaginaceae</taxon>
        <taxon>Sporisorium</taxon>
    </lineage>
</organism>
<proteinExistence type="predicted"/>
<feature type="region of interest" description="Disordered" evidence="1">
    <location>
        <begin position="112"/>
        <end position="146"/>
    </location>
</feature>
<evidence type="ECO:0000313" key="3">
    <source>
        <dbReference type="Proteomes" id="UP000242770"/>
    </source>
</evidence>